<dbReference type="EMBL" id="AP023174">
    <property type="protein sequence ID" value="BCF87100.1"/>
    <property type="molecule type" value="Genomic_DNA"/>
</dbReference>
<protein>
    <recommendedName>
        <fullName evidence="7">DNA 3'-5' helicase</fullName>
        <ecNumber evidence="7">5.6.2.4</ecNumber>
    </recommendedName>
</protein>
<dbReference type="PROSITE" id="PS51192">
    <property type="entry name" value="HELICASE_ATP_BIND_1"/>
    <property type="match status" value="1"/>
</dbReference>
<evidence type="ECO:0000256" key="4">
    <source>
        <dbReference type="ARBA" id="ARBA00023125"/>
    </source>
</evidence>
<keyword evidence="5" id="KW-0413">Isomerase</keyword>
<comment type="similarity">
    <text evidence="1">Belongs to the helicase family. RecQ subfamily.</text>
</comment>
<feature type="domain" description="Helicase C-terminal" evidence="9">
    <location>
        <begin position="375"/>
        <end position="527"/>
    </location>
</feature>
<dbReference type="GO" id="GO:0003677">
    <property type="term" value="F:DNA binding"/>
    <property type="evidence" value="ECO:0007669"/>
    <property type="project" value="UniProtKB-KW"/>
</dbReference>
<evidence type="ECO:0000256" key="5">
    <source>
        <dbReference type="ARBA" id="ARBA00023235"/>
    </source>
</evidence>
<dbReference type="GO" id="GO:0005737">
    <property type="term" value="C:cytoplasm"/>
    <property type="evidence" value="ECO:0007669"/>
    <property type="project" value="TreeGrafter"/>
</dbReference>
<evidence type="ECO:0000256" key="2">
    <source>
        <dbReference type="ARBA" id="ARBA00022741"/>
    </source>
</evidence>
<dbReference type="Pfam" id="PF00271">
    <property type="entry name" value="Helicase_C"/>
    <property type="match status" value="1"/>
</dbReference>
<reference evidence="10 11" key="1">
    <citation type="journal article" date="2020" name="Genes (Basel)">
        <title>Genomic Comparison of Insect Gut Symbionts from Divergent Burkholderia Subclades.</title>
        <authorList>
            <person name="Takeshita K."/>
            <person name="Kikuchi Y."/>
        </authorList>
    </citation>
    <scope>NUCLEOTIDE SEQUENCE [LARGE SCALE GENOMIC DNA]</scope>
    <source>
        <strain evidence="10 11">PGU16</strain>
    </source>
</reference>
<dbReference type="RefSeq" id="WP_180721288.1">
    <property type="nucleotide sequence ID" value="NZ_AP023174.1"/>
</dbReference>
<dbReference type="SMART" id="SM00487">
    <property type="entry name" value="DEXDc"/>
    <property type="match status" value="1"/>
</dbReference>
<keyword evidence="4" id="KW-0238">DNA-binding</keyword>
<gene>
    <name evidence="10" type="ORF">PPGU16_01670</name>
</gene>
<dbReference type="NCBIfam" id="NF041063">
    <property type="entry name" value="DpdF"/>
    <property type="match status" value="1"/>
</dbReference>
<name>A0A7I8BFH1_9BURK</name>
<dbReference type="InterPro" id="IPR001650">
    <property type="entry name" value="Helicase_C-like"/>
</dbReference>
<dbReference type="GO" id="GO:0000724">
    <property type="term" value="P:double-strand break repair via homologous recombination"/>
    <property type="evidence" value="ECO:0007669"/>
    <property type="project" value="TreeGrafter"/>
</dbReference>
<sequence>MKRDFFGDAELKECLADWGRADQILTTHQATGLLERLRQVLLRYVDGHAHRSHVELAALLRQWLLLHTHRGGAQWLSVPSGPIWPDRHAWEAAQFQVIAFERRFEIRAQSPRLSWLGKQSDLFDDVLVETQALDRKWIAAEPVVGDALGLPFFTGAGQREAVRSLLHMPSDITLIAALPTGSGKSLLAQLPPLLNGEGHVTLAIVPTVALAIDQGERMAEFFRREDVNWQEKPLAYHGGLSPDERTAVFRAMNNGTQRVLFTSPEAATGSLRGLLEDCAKAGRLTHVVVDEAHLVVTWGSGFRPAFQLLPALISRLRSMAPRSIRVVLASATLTSHTIEVLQRQFGPPEKTRLISAVYLRPEPRYATHFCATLAERKQRVVEALRLAPRPFILYVTRPDEAEQWLGILLEDGFERIAQFTGETGASARKTLLAQWKRDELDGMIATSAFGVGVDKSDVRTIVHATLPESLDRFYQEVGRGGRDGIASASLLLYTQEDIQQAQGLAAPRYVGNEIAFERWSMMIERPVARDAEGDQTWVDLRRLRPALNVQGSTNLEWNLRTLNLMACAGLIDITALSTVPPDRFGKPDSDLEESETTVTYAAVRLSNAGHLARATFDQQMQRARSDARSANNKGMELMLSIARNERKVEDALSELYRVALHTVFAPVRPYCGGCNHHWSERPRKPVAPSPFVARLDIFSRRPDVPNALRGVPRVYGNLSFIVVDDVSRVLQQSTTNVLDALVSTLKPHTIALERETQDVALNSMRARLRRLRSDAFIDLFDPARPDGLDGAEHEVRIVILSSESIGHSLSLALKTSPCAMTVVLLPNSARDPDRPDRLWSSVLPHTDEQSLIRALTL</sequence>
<evidence type="ECO:0000259" key="8">
    <source>
        <dbReference type="PROSITE" id="PS51192"/>
    </source>
</evidence>
<evidence type="ECO:0000256" key="7">
    <source>
        <dbReference type="ARBA" id="ARBA00034808"/>
    </source>
</evidence>
<evidence type="ECO:0000256" key="1">
    <source>
        <dbReference type="ARBA" id="ARBA00005446"/>
    </source>
</evidence>
<keyword evidence="3" id="KW-0067">ATP-binding</keyword>
<dbReference type="SMART" id="SM00490">
    <property type="entry name" value="HELICc"/>
    <property type="match status" value="1"/>
</dbReference>
<dbReference type="Pfam" id="PF00270">
    <property type="entry name" value="DEAD"/>
    <property type="match status" value="1"/>
</dbReference>
<dbReference type="PROSITE" id="PS51194">
    <property type="entry name" value="HELICASE_CTER"/>
    <property type="match status" value="1"/>
</dbReference>
<comment type="catalytic activity">
    <reaction evidence="6">
        <text>Couples ATP hydrolysis with the unwinding of duplex DNA by translocating in the 3'-5' direction.</text>
        <dbReference type="EC" id="5.6.2.4"/>
    </reaction>
</comment>
<dbReference type="KEGG" id="plad:PPGU16_01670"/>
<dbReference type="InterPro" id="IPR011545">
    <property type="entry name" value="DEAD/DEAH_box_helicase_dom"/>
</dbReference>
<dbReference type="InterPro" id="IPR014001">
    <property type="entry name" value="Helicase_ATP-bd"/>
</dbReference>
<dbReference type="InterPro" id="IPR027417">
    <property type="entry name" value="P-loop_NTPase"/>
</dbReference>
<dbReference type="GO" id="GO:0005524">
    <property type="term" value="F:ATP binding"/>
    <property type="evidence" value="ECO:0007669"/>
    <property type="project" value="UniProtKB-KW"/>
</dbReference>
<evidence type="ECO:0000259" key="9">
    <source>
        <dbReference type="PROSITE" id="PS51194"/>
    </source>
</evidence>
<organism evidence="10 11">
    <name type="scientific">Paraburkholderia largidicola</name>
    <dbReference type="NCBI Taxonomy" id="3014751"/>
    <lineage>
        <taxon>Bacteria</taxon>
        <taxon>Pseudomonadati</taxon>
        <taxon>Pseudomonadota</taxon>
        <taxon>Betaproteobacteria</taxon>
        <taxon>Burkholderiales</taxon>
        <taxon>Burkholderiaceae</taxon>
        <taxon>Paraburkholderia</taxon>
    </lineage>
</organism>
<dbReference type="AlphaFoldDB" id="A0A7I8BFH1"/>
<dbReference type="GO" id="GO:0043138">
    <property type="term" value="F:3'-5' DNA helicase activity"/>
    <property type="evidence" value="ECO:0007669"/>
    <property type="project" value="UniProtKB-EC"/>
</dbReference>
<evidence type="ECO:0000313" key="10">
    <source>
        <dbReference type="EMBL" id="BCF87100.1"/>
    </source>
</evidence>
<dbReference type="GO" id="GO:0009378">
    <property type="term" value="F:four-way junction helicase activity"/>
    <property type="evidence" value="ECO:0007669"/>
    <property type="project" value="TreeGrafter"/>
</dbReference>
<accession>A0A7I8BFH1</accession>
<proteinExistence type="inferred from homology"/>
<evidence type="ECO:0000313" key="11">
    <source>
        <dbReference type="Proteomes" id="UP000510888"/>
    </source>
</evidence>
<keyword evidence="11" id="KW-1185">Reference proteome</keyword>
<dbReference type="PANTHER" id="PTHR13710">
    <property type="entry name" value="DNA HELICASE RECQ FAMILY MEMBER"/>
    <property type="match status" value="1"/>
</dbReference>
<evidence type="ECO:0000256" key="3">
    <source>
        <dbReference type="ARBA" id="ARBA00022840"/>
    </source>
</evidence>
<dbReference type="PANTHER" id="PTHR13710:SF105">
    <property type="entry name" value="ATP-DEPENDENT DNA HELICASE Q1"/>
    <property type="match status" value="1"/>
</dbReference>
<dbReference type="Gene3D" id="3.40.50.300">
    <property type="entry name" value="P-loop containing nucleotide triphosphate hydrolases"/>
    <property type="match status" value="2"/>
</dbReference>
<dbReference type="EC" id="5.6.2.4" evidence="7"/>
<dbReference type="GO" id="GO:0005694">
    <property type="term" value="C:chromosome"/>
    <property type="evidence" value="ECO:0007669"/>
    <property type="project" value="TreeGrafter"/>
</dbReference>
<dbReference type="Proteomes" id="UP000510888">
    <property type="component" value="Chromosome 1"/>
</dbReference>
<feature type="domain" description="Helicase ATP-binding" evidence="8">
    <location>
        <begin position="165"/>
        <end position="351"/>
    </location>
</feature>
<evidence type="ECO:0000256" key="6">
    <source>
        <dbReference type="ARBA" id="ARBA00034617"/>
    </source>
</evidence>
<keyword evidence="2" id="KW-0547">Nucleotide-binding</keyword>
<dbReference type="SUPFAM" id="SSF52540">
    <property type="entry name" value="P-loop containing nucleoside triphosphate hydrolases"/>
    <property type="match status" value="1"/>
</dbReference>